<evidence type="ECO:0000313" key="3">
    <source>
        <dbReference type="Proteomes" id="UP000324800"/>
    </source>
</evidence>
<gene>
    <name evidence="2" type="ORF">EZS28_027397</name>
</gene>
<feature type="region of interest" description="Disordered" evidence="1">
    <location>
        <begin position="1"/>
        <end position="66"/>
    </location>
</feature>
<dbReference type="Proteomes" id="UP000324800">
    <property type="component" value="Unassembled WGS sequence"/>
</dbReference>
<sequence>MDLESGLRRRTRGSGGDEPQIEGGFSGQPETDTLVIYRSTTQQQPSSSSLSSSEHSPSPVPIFDEDLTYKSYDTAKSDVDVDDSANYSDNLDEMYYLVSVAYKSGIDCNSFVQKLFAVEQSTWIAPRNKIRFEGMVGQQMLRIVKKVGIGQDGETSGCCC</sequence>
<protein>
    <submittedName>
        <fullName evidence="2">Uncharacterized protein</fullName>
    </submittedName>
</protein>
<evidence type="ECO:0000256" key="1">
    <source>
        <dbReference type="SAM" id="MobiDB-lite"/>
    </source>
</evidence>
<name>A0A5J4V4R4_9EUKA</name>
<evidence type="ECO:0000313" key="2">
    <source>
        <dbReference type="EMBL" id="KAA6377075.1"/>
    </source>
</evidence>
<dbReference type="EMBL" id="SNRW01010064">
    <property type="protein sequence ID" value="KAA6377075.1"/>
    <property type="molecule type" value="Genomic_DNA"/>
</dbReference>
<accession>A0A5J4V4R4</accession>
<proteinExistence type="predicted"/>
<organism evidence="2 3">
    <name type="scientific">Streblomastix strix</name>
    <dbReference type="NCBI Taxonomy" id="222440"/>
    <lineage>
        <taxon>Eukaryota</taxon>
        <taxon>Metamonada</taxon>
        <taxon>Preaxostyla</taxon>
        <taxon>Oxymonadida</taxon>
        <taxon>Streblomastigidae</taxon>
        <taxon>Streblomastix</taxon>
    </lineage>
</organism>
<feature type="compositionally biased region" description="Low complexity" evidence="1">
    <location>
        <begin position="39"/>
        <end position="57"/>
    </location>
</feature>
<comment type="caution">
    <text evidence="2">The sequence shown here is derived from an EMBL/GenBank/DDBJ whole genome shotgun (WGS) entry which is preliminary data.</text>
</comment>
<dbReference type="AlphaFoldDB" id="A0A5J4V4R4"/>
<reference evidence="2 3" key="1">
    <citation type="submission" date="2019-03" db="EMBL/GenBank/DDBJ databases">
        <title>Single cell metagenomics reveals metabolic interactions within the superorganism composed of flagellate Streblomastix strix and complex community of Bacteroidetes bacteria on its surface.</title>
        <authorList>
            <person name="Treitli S.C."/>
            <person name="Kolisko M."/>
            <person name="Husnik F."/>
            <person name="Keeling P."/>
            <person name="Hampl V."/>
        </authorList>
    </citation>
    <scope>NUCLEOTIDE SEQUENCE [LARGE SCALE GENOMIC DNA]</scope>
    <source>
        <strain evidence="2">ST1C</strain>
    </source>
</reference>